<evidence type="ECO:0000313" key="3">
    <source>
        <dbReference type="WBParaSite" id="MhA1_Contig1612.frz3.gene6"/>
    </source>
</evidence>
<evidence type="ECO:0000313" key="2">
    <source>
        <dbReference type="Proteomes" id="UP000095281"/>
    </source>
</evidence>
<keyword evidence="1" id="KW-0472">Membrane</keyword>
<dbReference type="AlphaFoldDB" id="A0A1I8B9A7"/>
<name>A0A1I8B9A7_MELHA</name>
<proteinExistence type="predicted"/>
<dbReference type="Proteomes" id="UP000095281">
    <property type="component" value="Unplaced"/>
</dbReference>
<keyword evidence="2" id="KW-1185">Reference proteome</keyword>
<reference evidence="3" key="1">
    <citation type="submission" date="2016-11" db="UniProtKB">
        <authorList>
            <consortium name="WormBaseParasite"/>
        </authorList>
    </citation>
    <scope>IDENTIFICATION</scope>
</reference>
<evidence type="ECO:0000256" key="1">
    <source>
        <dbReference type="SAM" id="Phobius"/>
    </source>
</evidence>
<organism evidence="2 3">
    <name type="scientific">Meloidogyne hapla</name>
    <name type="common">Root-knot nematode worm</name>
    <dbReference type="NCBI Taxonomy" id="6305"/>
    <lineage>
        <taxon>Eukaryota</taxon>
        <taxon>Metazoa</taxon>
        <taxon>Ecdysozoa</taxon>
        <taxon>Nematoda</taxon>
        <taxon>Chromadorea</taxon>
        <taxon>Rhabditida</taxon>
        <taxon>Tylenchina</taxon>
        <taxon>Tylenchomorpha</taxon>
        <taxon>Tylenchoidea</taxon>
        <taxon>Meloidogynidae</taxon>
        <taxon>Meloidogyninae</taxon>
        <taxon>Meloidogyne</taxon>
    </lineage>
</organism>
<keyword evidence="1" id="KW-1133">Transmembrane helix</keyword>
<accession>A0A1I8B9A7</accession>
<feature type="transmembrane region" description="Helical" evidence="1">
    <location>
        <begin position="52"/>
        <end position="73"/>
    </location>
</feature>
<sequence>MGTVDDKTRKERVRILIVCLVSLIPCPWYIIVNKYREINMYNEDITFVIVTTALYTTSFTILQCIEEICLVIISKDFRKMVKRQFVRNTQTNVVATPIFVAQSSYQARIVQLNGQRNN</sequence>
<dbReference type="WBParaSite" id="MhA1_Contig1612.frz3.gene6">
    <property type="protein sequence ID" value="MhA1_Contig1612.frz3.gene6"/>
    <property type="gene ID" value="MhA1_Contig1612.frz3.gene6"/>
</dbReference>
<protein>
    <submittedName>
        <fullName evidence="3">G_PROTEIN_RECEP_F1_2 domain-containing protein</fullName>
    </submittedName>
</protein>
<feature type="transmembrane region" description="Helical" evidence="1">
    <location>
        <begin position="12"/>
        <end position="32"/>
    </location>
</feature>
<keyword evidence="1" id="KW-0812">Transmembrane</keyword>